<dbReference type="EMBL" id="NAJN01000489">
    <property type="protein sequence ID" value="TKA72590.1"/>
    <property type="molecule type" value="Genomic_DNA"/>
</dbReference>
<reference evidence="2 3" key="1">
    <citation type="submission" date="2017-03" db="EMBL/GenBank/DDBJ databases">
        <title>Genomes of endolithic fungi from Antarctica.</title>
        <authorList>
            <person name="Coleine C."/>
            <person name="Masonjones S."/>
            <person name="Stajich J.E."/>
        </authorList>
    </citation>
    <scope>NUCLEOTIDE SEQUENCE [LARGE SCALE GENOMIC DNA]</scope>
    <source>
        <strain evidence="2 3">CCFEE 5187</strain>
    </source>
</reference>
<dbReference type="STRING" id="331657.A0A4U0X7U2"/>
<name>A0A4U0X7U2_9PEZI</name>
<organism evidence="2 3">
    <name type="scientific">Cryomyces minteri</name>
    <dbReference type="NCBI Taxonomy" id="331657"/>
    <lineage>
        <taxon>Eukaryota</taxon>
        <taxon>Fungi</taxon>
        <taxon>Dikarya</taxon>
        <taxon>Ascomycota</taxon>
        <taxon>Pezizomycotina</taxon>
        <taxon>Dothideomycetes</taxon>
        <taxon>Dothideomycetes incertae sedis</taxon>
        <taxon>Cryomyces</taxon>
    </lineage>
</organism>
<dbReference type="Proteomes" id="UP000308768">
    <property type="component" value="Unassembled WGS sequence"/>
</dbReference>
<dbReference type="OrthoDB" id="5243686at2759"/>
<feature type="compositionally biased region" description="Acidic residues" evidence="1">
    <location>
        <begin position="108"/>
        <end position="125"/>
    </location>
</feature>
<evidence type="ECO:0000313" key="2">
    <source>
        <dbReference type="EMBL" id="TKA72590.1"/>
    </source>
</evidence>
<feature type="compositionally biased region" description="Basic and acidic residues" evidence="1">
    <location>
        <begin position="264"/>
        <end position="281"/>
    </location>
</feature>
<comment type="caution">
    <text evidence="2">The sequence shown here is derived from an EMBL/GenBank/DDBJ whole genome shotgun (WGS) entry which is preliminary data.</text>
</comment>
<protein>
    <submittedName>
        <fullName evidence="2">Uncharacterized protein</fullName>
    </submittedName>
</protein>
<evidence type="ECO:0000313" key="3">
    <source>
        <dbReference type="Proteomes" id="UP000308768"/>
    </source>
</evidence>
<keyword evidence="3" id="KW-1185">Reference proteome</keyword>
<sequence length="281" mass="31863">MTGPVPPFAFRIDGMQQDPAKEPRYDPSCNLWVPPKAKGWNVASQHAPALFYCDGQTASRQSATSWSFRGRPYSTYSMYHYSGIFWVVNYDAIRHQVGDGLHNPRDENENDDNDSDPEAEEDDSGDSYSNAEGDDATPLTDWRRLRFDYWGDVSIASVAGAEDRLRVQRNDQAWVRALLPEGYHAERPESQTSELQRGGLIGDLPIIISLLAYSMPETSVPYRLPEMFRNGRWVFQHGGSLDEHGRTDGRGVIVRVWPNPPHSGDNDLRNYEKGDYGKMFD</sequence>
<proteinExistence type="predicted"/>
<feature type="region of interest" description="Disordered" evidence="1">
    <location>
        <begin position="99"/>
        <end position="136"/>
    </location>
</feature>
<dbReference type="AlphaFoldDB" id="A0A4U0X7U2"/>
<accession>A0A4U0X7U2</accession>
<evidence type="ECO:0000256" key="1">
    <source>
        <dbReference type="SAM" id="MobiDB-lite"/>
    </source>
</evidence>
<feature type="region of interest" description="Disordered" evidence="1">
    <location>
        <begin position="257"/>
        <end position="281"/>
    </location>
</feature>
<gene>
    <name evidence="2" type="ORF">B0A49_03443</name>
</gene>